<dbReference type="Proteomes" id="UP001162501">
    <property type="component" value="Chromosome 8"/>
</dbReference>
<proteinExistence type="predicted"/>
<evidence type="ECO:0000313" key="2">
    <source>
        <dbReference type="Proteomes" id="UP001162501"/>
    </source>
</evidence>
<dbReference type="EMBL" id="OX596092">
    <property type="protein sequence ID" value="CAI9713484.1"/>
    <property type="molecule type" value="Genomic_DNA"/>
</dbReference>
<organism evidence="1 2">
    <name type="scientific">Rangifer tarandus platyrhynchus</name>
    <name type="common">Svalbard reindeer</name>
    <dbReference type="NCBI Taxonomy" id="3082113"/>
    <lineage>
        <taxon>Eukaryota</taxon>
        <taxon>Metazoa</taxon>
        <taxon>Chordata</taxon>
        <taxon>Craniata</taxon>
        <taxon>Vertebrata</taxon>
        <taxon>Euteleostomi</taxon>
        <taxon>Mammalia</taxon>
        <taxon>Eutheria</taxon>
        <taxon>Laurasiatheria</taxon>
        <taxon>Artiodactyla</taxon>
        <taxon>Ruminantia</taxon>
        <taxon>Pecora</taxon>
        <taxon>Cervidae</taxon>
        <taxon>Odocoileinae</taxon>
        <taxon>Rangifer</taxon>
    </lineage>
</organism>
<name>A0ACB0FLD8_RANTA</name>
<sequence>MVIILHRSARASRRKTGRRSHVSAAGACGWPGSSSAVEGELRREKHLTSSLPALNHSSLPPGAACFPGRIRVRVRARVPAPPLLLLLRFLESLPSCCRDLVEPCRAVILAGSLFKAIAY</sequence>
<reference evidence="1" key="1">
    <citation type="submission" date="2023-05" db="EMBL/GenBank/DDBJ databases">
        <authorList>
            <consortium name="ELIXIR-Norway"/>
        </authorList>
    </citation>
    <scope>NUCLEOTIDE SEQUENCE</scope>
</reference>
<protein>
    <submittedName>
        <fullName evidence="1">Uncharacterized protein</fullName>
    </submittedName>
</protein>
<accession>A0ACB0FLD8</accession>
<gene>
    <name evidence="1" type="ORF">MRATA1EN3_LOCUS24697</name>
</gene>
<evidence type="ECO:0000313" key="1">
    <source>
        <dbReference type="EMBL" id="CAI9713484.1"/>
    </source>
</evidence>